<keyword evidence="4" id="KW-1185">Reference proteome</keyword>
<keyword evidence="1" id="KW-0723">Serine/threonine-protein kinase</keyword>
<protein>
    <recommendedName>
        <fullName evidence="2">Histidine kinase/HSP90-like ATPase domain-containing protein</fullName>
    </recommendedName>
</protein>
<dbReference type="SUPFAM" id="SSF55874">
    <property type="entry name" value="ATPase domain of HSP90 chaperone/DNA topoisomerase II/histidine kinase"/>
    <property type="match status" value="1"/>
</dbReference>
<proteinExistence type="predicted"/>
<name>A0A919F1M8_9ACTN</name>
<dbReference type="InterPro" id="IPR003594">
    <property type="entry name" value="HATPase_dom"/>
</dbReference>
<dbReference type="GO" id="GO:0004674">
    <property type="term" value="F:protein serine/threonine kinase activity"/>
    <property type="evidence" value="ECO:0007669"/>
    <property type="project" value="UniProtKB-KW"/>
</dbReference>
<accession>A0A919F1M8</accession>
<gene>
    <name evidence="3" type="ORF">GCM10018980_61260</name>
</gene>
<evidence type="ECO:0000259" key="2">
    <source>
        <dbReference type="Pfam" id="PF13581"/>
    </source>
</evidence>
<evidence type="ECO:0000313" key="3">
    <source>
        <dbReference type="EMBL" id="GHG67997.1"/>
    </source>
</evidence>
<dbReference type="PANTHER" id="PTHR35526">
    <property type="entry name" value="ANTI-SIGMA-F FACTOR RSBW-RELATED"/>
    <property type="match status" value="1"/>
</dbReference>
<keyword evidence="1" id="KW-0808">Transferase</keyword>
<evidence type="ECO:0000256" key="1">
    <source>
        <dbReference type="ARBA" id="ARBA00022527"/>
    </source>
</evidence>
<keyword evidence="1" id="KW-0418">Kinase</keyword>
<dbReference type="Proteomes" id="UP000619355">
    <property type="component" value="Unassembled WGS sequence"/>
</dbReference>
<comment type="caution">
    <text evidence="3">The sequence shown here is derived from an EMBL/GenBank/DDBJ whole genome shotgun (WGS) entry which is preliminary data.</text>
</comment>
<dbReference type="InterPro" id="IPR050267">
    <property type="entry name" value="Anti-sigma-factor_SerPK"/>
</dbReference>
<dbReference type="PANTHER" id="PTHR35526:SF3">
    <property type="entry name" value="ANTI-SIGMA-F FACTOR RSBW"/>
    <property type="match status" value="1"/>
</dbReference>
<dbReference type="InterPro" id="IPR036890">
    <property type="entry name" value="HATPase_C_sf"/>
</dbReference>
<evidence type="ECO:0000313" key="4">
    <source>
        <dbReference type="Proteomes" id="UP000619355"/>
    </source>
</evidence>
<dbReference type="Pfam" id="PF13581">
    <property type="entry name" value="HATPase_c_2"/>
    <property type="match status" value="1"/>
</dbReference>
<sequence length="149" mass="16276">MNLNFPHTPQYRMQLTVGEHSVRHVRRIVRSLLDEWQLQELTFAVELGVSELVTNVVRHVPDRRCTLVVARQTAGVRAEVTDGFAGRPRLEPDADGEAEGGRGLALLDAVVDKWGVSPGAGGGKTVWFECAFQDIGRTGSTSGTREGSH</sequence>
<dbReference type="Gene3D" id="3.30.565.10">
    <property type="entry name" value="Histidine kinase-like ATPase, C-terminal domain"/>
    <property type="match status" value="1"/>
</dbReference>
<dbReference type="EMBL" id="BNBF01000023">
    <property type="protein sequence ID" value="GHG67997.1"/>
    <property type="molecule type" value="Genomic_DNA"/>
</dbReference>
<reference evidence="4" key="1">
    <citation type="journal article" date="2019" name="Int. J. Syst. Evol. Microbiol.">
        <title>The Global Catalogue of Microorganisms (GCM) 10K type strain sequencing project: providing services to taxonomists for standard genome sequencing and annotation.</title>
        <authorList>
            <consortium name="The Broad Institute Genomics Platform"/>
            <consortium name="The Broad Institute Genome Sequencing Center for Infectious Disease"/>
            <person name="Wu L."/>
            <person name="Ma J."/>
        </authorList>
    </citation>
    <scope>NUCLEOTIDE SEQUENCE [LARGE SCALE GENOMIC DNA]</scope>
    <source>
        <strain evidence="4">JCM 4253</strain>
    </source>
</reference>
<organism evidence="3 4">
    <name type="scientific">Streptomyces capoamus</name>
    <dbReference type="NCBI Taxonomy" id="68183"/>
    <lineage>
        <taxon>Bacteria</taxon>
        <taxon>Bacillati</taxon>
        <taxon>Actinomycetota</taxon>
        <taxon>Actinomycetes</taxon>
        <taxon>Kitasatosporales</taxon>
        <taxon>Streptomycetaceae</taxon>
        <taxon>Streptomyces</taxon>
    </lineage>
</organism>
<dbReference type="CDD" id="cd16936">
    <property type="entry name" value="HATPase_RsbW-like"/>
    <property type="match status" value="1"/>
</dbReference>
<dbReference type="AlphaFoldDB" id="A0A919F1M8"/>
<feature type="domain" description="Histidine kinase/HSP90-like ATPase" evidence="2">
    <location>
        <begin position="21"/>
        <end position="128"/>
    </location>
</feature>